<evidence type="ECO:0000313" key="2">
    <source>
        <dbReference type="EMBL" id="QZN99298.1"/>
    </source>
</evidence>
<feature type="transmembrane region" description="Helical" evidence="1">
    <location>
        <begin position="184"/>
        <end position="201"/>
    </location>
</feature>
<organism evidence="2 3">
    <name type="scientific">Chenggangzhangella methanolivorans</name>
    <dbReference type="NCBI Taxonomy" id="1437009"/>
    <lineage>
        <taxon>Bacteria</taxon>
        <taxon>Pseudomonadati</taxon>
        <taxon>Pseudomonadota</taxon>
        <taxon>Alphaproteobacteria</taxon>
        <taxon>Hyphomicrobiales</taxon>
        <taxon>Methylopilaceae</taxon>
        <taxon>Chenggangzhangella</taxon>
    </lineage>
</organism>
<gene>
    <name evidence="2" type="ORF">K6K41_21280</name>
</gene>
<sequence length="254" mass="28178">MAPLLIAFATFLCLTGASFGCMLVYSRLPERLQRDDTHNVIKLVATIFVTMTSMAIGLLINSSKTTFDAIDHNVHSFATEIIILDRSLRAHGPDTAEARAKLASYVERAVAGTWPRDAVGRDVTVEDEAAEAQLDEVGAAMRKIEADEPEDLQLKAEWRQRFQKITELRWTLIQHWEGTMPPQLIVVLVGWVSLIFASFAYRAPPNVVVAVWMTAGAALISAALYLILDMDAPFSGWIRVSPAALETALEHMRR</sequence>
<dbReference type="Proteomes" id="UP000825701">
    <property type="component" value="Chromosome"/>
</dbReference>
<evidence type="ECO:0000313" key="3">
    <source>
        <dbReference type="Proteomes" id="UP000825701"/>
    </source>
</evidence>
<feature type="transmembrane region" description="Helical" evidence="1">
    <location>
        <begin position="40"/>
        <end position="60"/>
    </location>
</feature>
<keyword evidence="1" id="KW-0472">Membrane</keyword>
<dbReference type="InterPro" id="IPR025333">
    <property type="entry name" value="DUF4239"/>
</dbReference>
<keyword evidence="3" id="KW-1185">Reference proteome</keyword>
<keyword evidence="1" id="KW-0812">Transmembrane</keyword>
<evidence type="ECO:0000256" key="1">
    <source>
        <dbReference type="SAM" id="Phobius"/>
    </source>
</evidence>
<reference evidence="2" key="1">
    <citation type="submission" date="2021-08" db="EMBL/GenBank/DDBJ databases">
        <authorList>
            <person name="Zhang H."/>
            <person name="Xu M."/>
            <person name="Yu Z."/>
            <person name="Yang L."/>
            <person name="Cai Y."/>
        </authorList>
    </citation>
    <scope>NUCLEOTIDE SEQUENCE</scope>
    <source>
        <strain evidence="2">CHL1</strain>
    </source>
</reference>
<protein>
    <submittedName>
        <fullName evidence="2">DUF4239 domain-containing protein</fullName>
    </submittedName>
</protein>
<accession>A0A9E6UMK9</accession>
<dbReference type="EMBL" id="CP081869">
    <property type="protein sequence ID" value="QZN99298.1"/>
    <property type="molecule type" value="Genomic_DNA"/>
</dbReference>
<keyword evidence="1" id="KW-1133">Transmembrane helix</keyword>
<proteinExistence type="predicted"/>
<feature type="transmembrane region" description="Helical" evidence="1">
    <location>
        <begin position="207"/>
        <end position="228"/>
    </location>
</feature>
<dbReference type="AlphaFoldDB" id="A0A9E6UMK9"/>
<dbReference type="Pfam" id="PF14023">
    <property type="entry name" value="Bestrophin-like"/>
    <property type="match status" value="1"/>
</dbReference>
<dbReference type="RefSeq" id="WP_261402348.1">
    <property type="nucleotide sequence ID" value="NZ_CP081869.1"/>
</dbReference>
<name>A0A9E6UMK9_9HYPH</name>
<dbReference type="KEGG" id="cmet:K6K41_21280"/>